<dbReference type="Gene3D" id="3.60.90.10">
    <property type="entry name" value="S-adenosylmethionine decarboxylase"/>
    <property type="match status" value="1"/>
</dbReference>
<reference evidence="10 11" key="1">
    <citation type="submission" date="2020-01" db="EMBL/GenBank/DDBJ databases">
        <title>Genomes assembled from Gulf of Kutch pelagic sediment metagenomes.</title>
        <authorList>
            <person name="Chandrashekar M."/>
            <person name="Mahajan M.S."/>
            <person name="Dave K.J."/>
            <person name="Vatsa P."/>
            <person name="Nathani N.M."/>
        </authorList>
    </citation>
    <scope>NUCLEOTIDE SEQUENCE [LARGE SCALE GENOMIC DNA]</scope>
    <source>
        <strain evidence="10">KS3-K002</strain>
    </source>
</reference>
<evidence type="ECO:0000256" key="4">
    <source>
        <dbReference type="ARBA" id="ARBA00023066"/>
    </source>
</evidence>
<dbReference type="GO" id="GO:0008295">
    <property type="term" value="P:spermidine biosynthetic process"/>
    <property type="evidence" value="ECO:0007669"/>
    <property type="project" value="UniProtKB-KW"/>
</dbReference>
<dbReference type="Pfam" id="PF02675">
    <property type="entry name" value="AdoMet_dc"/>
    <property type="match status" value="1"/>
</dbReference>
<protein>
    <submittedName>
        <fullName evidence="10">Adenosylmethionine decarboxylase</fullName>
        <ecNumber evidence="10">4.1.1.50</ecNumber>
    </submittedName>
</protein>
<comment type="cofactor">
    <cofactor evidence="1">
        <name>pyruvate</name>
        <dbReference type="ChEBI" id="CHEBI:15361"/>
    </cofactor>
</comment>
<dbReference type="GO" id="GO:0004014">
    <property type="term" value="F:adenosylmethionine decarboxylase activity"/>
    <property type="evidence" value="ECO:0007669"/>
    <property type="project" value="UniProtKB-EC"/>
</dbReference>
<dbReference type="SUPFAM" id="SSF56276">
    <property type="entry name" value="S-adenosylmethionine decarboxylase"/>
    <property type="match status" value="1"/>
</dbReference>
<dbReference type="NCBIfam" id="TIGR03330">
    <property type="entry name" value="SAM_DCase_Bsu"/>
    <property type="match status" value="1"/>
</dbReference>
<name>A0AAE5CBU6_9BACT</name>
<keyword evidence="2" id="KW-0210">Decarboxylase</keyword>
<keyword evidence="9" id="KW-0670">Pyruvate</keyword>
<keyword evidence="3" id="KW-0068">Autocatalytic cleavage</keyword>
<evidence type="ECO:0000256" key="7">
    <source>
        <dbReference type="ARBA" id="ARBA00023239"/>
    </source>
</evidence>
<dbReference type="Proteomes" id="UP000702544">
    <property type="component" value="Unassembled WGS sequence"/>
</dbReference>
<proteinExistence type="predicted"/>
<evidence type="ECO:0000256" key="1">
    <source>
        <dbReference type="ARBA" id="ARBA00001928"/>
    </source>
</evidence>
<organism evidence="10 11">
    <name type="scientific">Candidatus Kutchimonas denitrificans</name>
    <dbReference type="NCBI Taxonomy" id="3056748"/>
    <lineage>
        <taxon>Bacteria</taxon>
        <taxon>Pseudomonadati</taxon>
        <taxon>Gemmatimonadota</taxon>
        <taxon>Gemmatimonadia</taxon>
        <taxon>Candidatus Palauibacterales</taxon>
        <taxon>Candidatus Palauibacteraceae</taxon>
        <taxon>Candidatus Kutchimonas</taxon>
    </lineage>
</organism>
<dbReference type="PANTHER" id="PTHR33866:SF2">
    <property type="entry name" value="S-ADENOSYLMETHIONINE DECARBOXYLASE PROENZYME"/>
    <property type="match status" value="1"/>
</dbReference>
<evidence type="ECO:0000256" key="8">
    <source>
        <dbReference type="ARBA" id="ARBA00023270"/>
    </source>
</evidence>
<dbReference type="AlphaFoldDB" id="A0AAE5CBU6"/>
<dbReference type="InterPro" id="IPR016067">
    <property type="entry name" value="S-AdoMet_deCO2ase_core"/>
</dbReference>
<evidence type="ECO:0000256" key="3">
    <source>
        <dbReference type="ARBA" id="ARBA00022813"/>
    </source>
</evidence>
<keyword evidence="4" id="KW-0745">Spermidine biosynthesis</keyword>
<comment type="caution">
    <text evidence="10">The sequence shown here is derived from an EMBL/GenBank/DDBJ whole genome shotgun (WGS) entry which is preliminary data.</text>
</comment>
<evidence type="ECO:0000256" key="6">
    <source>
        <dbReference type="ARBA" id="ARBA00023145"/>
    </source>
</evidence>
<dbReference type="GO" id="GO:0005829">
    <property type="term" value="C:cytosol"/>
    <property type="evidence" value="ECO:0007669"/>
    <property type="project" value="TreeGrafter"/>
</dbReference>
<gene>
    <name evidence="10" type="primary">speD</name>
    <name evidence="10" type="ORF">GWO12_14530</name>
</gene>
<accession>A0AAE5CBU6</accession>
<evidence type="ECO:0000313" key="11">
    <source>
        <dbReference type="Proteomes" id="UP000702544"/>
    </source>
</evidence>
<evidence type="ECO:0000256" key="9">
    <source>
        <dbReference type="ARBA" id="ARBA00023317"/>
    </source>
</evidence>
<dbReference type="InterPro" id="IPR017716">
    <property type="entry name" value="S-AdoMet_deCOase_pro-enz"/>
</dbReference>
<dbReference type="PANTHER" id="PTHR33866">
    <property type="entry name" value="S-ADENOSYLMETHIONINE DECARBOXYLASE PROENZYME"/>
    <property type="match status" value="1"/>
</dbReference>
<sequence>MKMHRVAPPEAATERAVLTHVMLDMYGIDSELLNDPDRIGKLLTGAAAAASLHPLAEPATYRYPRQGLTVFLPIRESHFAIHTYPEYGYASVDIVSCALAERAVRARDYVLDRLGPERHESDLIFRGFPENAA</sequence>
<evidence type="ECO:0000256" key="5">
    <source>
        <dbReference type="ARBA" id="ARBA00023115"/>
    </source>
</evidence>
<dbReference type="EC" id="4.1.1.50" evidence="10"/>
<dbReference type="EMBL" id="JAACAK010000120">
    <property type="protein sequence ID" value="NIR76307.1"/>
    <property type="molecule type" value="Genomic_DNA"/>
</dbReference>
<keyword evidence="7 10" id="KW-0456">Lyase</keyword>
<evidence type="ECO:0000313" key="10">
    <source>
        <dbReference type="EMBL" id="NIR76307.1"/>
    </source>
</evidence>
<keyword evidence="6" id="KW-0865">Zymogen</keyword>
<keyword evidence="5" id="KW-0620">Polyamine biosynthesis</keyword>
<dbReference type="InterPro" id="IPR003826">
    <property type="entry name" value="AdoMetDC_fam_prok"/>
</dbReference>
<evidence type="ECO:0000256" key="2">
    <source>
        <dbReference type="ARBA" id="ARBA00022793"/>
    </source>
</evidence>
<keyword evidence="8" id="KW-0704">Schiff base</keyword>